<dbReference type="Proteomes" id="UP000224076">
    <property type="component" value="Unassembled WGS sequence"/>
</dbReference>
<organism evidence="1 2">
    <name type="scientific">Bacillus cereus</name>
    <dbReference type="NCBI Taxonomy" id="1396"/>
    <lineage>
        <taxon>Bacteria</taxon>
        <taxon>Bacillati</taxon>
        <taxon>Bacillota</taxon>
        <taxon>Bacilli</taxon>
        <taxon>Bacillales</taxon>
        <taxon>Bacillaceae</taxon>
        <taxon>Bacillus</taxon>
        <taxon>Bacillus cereus group</taxon>
    </lineage>
</organism>
<dbReference type="RefSeq" id="WP_098323564.1">
    <property type="nucleotide sequence ID" value="NZ_NVDG01000059.1"/>
</dbReference>
<protein>
    <submittedName>
        <fullName evidence="1">Uncharacterized protein</fullName>
    </submittedName>
</protein>
<evidence type="ECO:0000313" key="1">
    <source>
        <dbReference type="EMBL" id="PFU37831.1"/>
    </source>
</evidence>
<comment type="caution">
    <text evidence="1">The sequence shown here is derived from an EMBL/GenBank/DDBJ whole genome shotgun (WGS) entry which is preliminary data.</text>
</comment>
<accession>A0A2B9LNN8</accession>
<reference evidence="1 2" key="1">
    <citation type="submission" date="2017-09" db="EMBL/GenBank/DDBJ databases">
        <title>Large-scale bioinformatics analysis of Bacillus genomes uncovers conserved roles of natural products in bacterial physiology.</title>
        <authorList>
            <consortium name="Agbiome Team Llc"/>
            <person name="Bleich R.M."/>
            <person name="Grubbs K.J."/>
            <person name="Santa Maria K.C."/>
            <person name="Allen S.E."/>
            <person name="Farag S."/>
            <person name="Shank E.A."/>
            <person name="Bowers A."/>
        </authorList>
    </citation>
    <scope>NUCLEOTIDE SEQUENCE [LARGE SCALE GENOMIC DNA]</scope>
    <source>
        <strain evidence="1 2">AFS061806</strain>
    </source>
</reference>
<proteinExistence type="predicted"/>
<gene>
    <name evidence="1" type="ORF">COK86_27460</name>
</gene>
<dbReference type="AlphaFoldDB" id="A0A2B9LNN8"/>
<dbReference type="EMBL" id="NVDG01000059">
    <property type="protein sequence ID" value="PFU37831.1"/>
    <property type="molecule type" value="Genomic_DNA"/>
</dbReference>
<name>A0A2B9LNN8_BACCE</name>
<sequence length="62" mass="7423">MEKWPEEIIEAYKRYAEHSIKNIDDYERKASYHKRKHQVYLDLVADQEGSLSKELGQLKEQG</sequence>
<evidence type="ECO:0000313" key="2">
    <source>
        <dbReference type="Proteomes" id="UP000224076"/>
    </source>
</evidence>